<protein>
    <submittedName>
        <fullName evidence="1">Uncharacterized protein</fullName>
    </submittedName>
</protein>
<proteinExistence type="predicted"/>
<evidence type="ECO:0000313" key="1">
    <source>
        <dbReference type="EnsemblMetazoa" id="AATE010751-PA.1"/>
    </source>
</evidence>
<accession>A0A182J3P7</accession>
<organism evidence="1">
    <name type="scientific">Anopheles atroparvus</name>
    <name type="common">European mosquito</name>
    <dbReference type="NCBI Taxonomy" id="41427"/>
    <lineage>
        <taxon>Eukaryota</taxon>
        <taxon>Metazoa</taxon>
        <taxon>Ecdysozoa</taxon>
        <taxon>Arthropoda</taxon>
        <taxon>Hexapoda</taxon>
        <taxon>Insecta</taxon>
        <taxon>Pterygota</taxon>
        <taxon>Neoptera</taxon>
        <taxon>Endopterygota</taxon>
        <taxon>Diptera</taxon>
        <taxon>Nematocera</taxon>
        <taxon>Culicoidea</taxon>
        <taxon>Culicidae</taxon>
        <taxon>Anophelinae</taxon>
        <taxon>Anopheles</taxon>
    </lineage>
</organism>
<dbReference type="EnsemblMetazoa" id="AATE010751-RA">
    <property type="protein sequence ID" value="AATE010751-PA.1"/>
    <property type="gene ID" value="AATE010751"/>
</dbReference>
<name>A0A182J3P7_ANOAO</name>
<reference evidence="1" key="1">
    <citation type="submission" date="2022-08" db="UniProtKB">
        <authorList>
            <consortium name="EnsemblMetazoa"/>
        </authorList>
    </citation>
    <scope>IDENTIFICATION</scope>
    <source>
        <strain evidence="1">EBRO</strain>
    </source>
</reference>
<dbReference type="AlphaFoldDB" id="A0A182J3P7"/>
<sequence length="168" mass="18625">MDKIACQIREWWTLVKKGKEQEKEKKERGLTKTKPHFHHPSARLRVFGDMEPVEPVGEPDARLVAVHAVEVDAGAAAMPPAGRGPERAVDITELVVVLVVGRELHSFVVGELVAERAGVDAQLLQPVAVRLAADLDQTVAGPAPLAPERFGHERQFVRHRHRQLVDRV</sequence>
<dbReference type="VEuPathDB" id="VectorBase:AATE010751"/>